<dbReference type="VEuPathDB" id="TriTrypDB:BSAL_82100"/>
<dbReference type="AlphaFoldDB" id="A0A0S4IYX0"/>
<dbReference type="InterPro" id="IPR016024">
    <property type="entry name" value="ARM-type_fold"/>
</dbReference>
<dbReference type="EMBL" id="CYKH01000900">
    <property type="protein sequence ID" value="CUG61013.1"/>
    <property type="molecule type" value="Genomic_DNA"/>
</dbReference>
<dbReference type="OrthoDB" id="5954824at2759"/>
<feature type="compositionally biased region" description="Basic and acidic residues" evidence="1">
    <location>
        <begin position="1"/>
        <end position="10"/>
    </location>
</feature>
<feature type="region of interest" description="Disordered" evidence="1">
    <location>
        <begin position="1"/>
        <end position="43"/>
    </location>
</feature>
<dbReference type="PANTHER" id="PTHR21207">
    <property type="entry name" value="PARKIN COREGULATED GENE PROTEIN PARK2 COREGULATED"/>
    <property type="match status" value="1"/>
</dbReference>
<feature type="region of interest" description="Disordered" evidence="1">
    <location>
        <begin position="66"/>
        <end position="88"/>
    </location>
</feature>
<dbReference type="GO" id="GO:0030544">
    <property type="term" value="F:Hsp70 protein binding"/>
    <property type="evidence" value="ECO:0007669"/>
    <property type="project" value="TreeGrafter"/>
</dbReference>
<dbReference type="GO" id="GO:0051879">
    <property type="term" value="F:Hsp90 protein binding"/>
    <property type="evidence" value="ECO:0007669"/>
    <property type="project" value="TreeGrafter"/>
</dbReference>
<proteinExistence type="predicted"/>
<feature type="compositionally biased region" description="Polar residues" evidence="1">
    <location>
        <begin position="66"/>
        <end position="80"/>
    </location>
</feature>
<reference evidence="3" key="1">
    <citation type="submission" date="2015-09" db="EMBL/GenBank/DDBJ databases">
        <authorList>
            <consortium name="Pathogen Informatics"/>
        </authorList>
    </citation>
    <scope>NUCLEOTIDE SEQUENCE [LARGE SCALE GENOMIC DNA]</scope>
    <source>
        <strain evidence="3">Lake Konstanz</strain>
    </source>
</reference>
<sequence length="282" mass="31232">MSKTLHKDKALLPPFSESPFGAFPSASSLNKSGKGSSSKGHNVTYSADDLPASSFLKSHTGSGGVTLSTLKSQDKPNSTGPGKAGAFNKQRVVPTEFRRYYERGDLPISIQHRSNGRTISWKVDAEKLDYHHYLPIFFDGIRELEEPYKFIAMQGCLDLLEKGGSKILPTIPQLIIPIKFALSTKHPEILTTALKVIQKLVVSGELIGEALVPYYRQILPVLNLFRTKNANLFDGIEYSQRKRENLGDLINETLQLLEANGGEDAFINIKYMVPTYESCVLA</sequence>
<evidence type="ECO:0000313" key="3">
    <source>
        <dbReference type="Proteomes" id="UP000051952"/>
    </source>
</evidence>
<dbReference type="OMA" id="NGRTISW"/>
<accession>A0A0S4IYX0</accession>
<dbReference type="PANTHER" id="PTHR21207:SF6">
    <property type="entry name" value="PACRGB"/>
    <property type="match status" value="1"/>
</dbReference>
<gene>
    <name evidence="2" type="ORF">BSAL_82100</name>
</gene>
<evidence type="ECO:0000256" key="1">
    <source>
        <dbReference type="SAM" id="MobiDB-lite"/>
    </source>
</evidence>
<name>A0A0S4IYX0_BODSA</name>
<dbReference type="Proteomes" id="UP000051952">
    <property type="component" value="Unassembled WGS sequence"/>
</dbReference>
<protein>
    <recommendedName>
        <fullName evidence="4">Parkin co-regulated protein</fullName>
    </recommendedName>
</protein>
<evidence type="ECO:0000313" key="2">
    <source>
        <dbReference type="EMBL" id="CUG61013.1"/>
    </source>
</evidence>
<evidence type="ECO:0008006" key="4">
    <source>
        <dbReference type="Google" id="ProtNLM"/>
    </source>
</evidence>
<dbReference type="InterPro" id="IPR019399">
    <property type="entry name" value="Parkin_co-regulated_protein"/>
</dbReference>
<keyword evidence="3" id="KW-1185">Reference proteome</keyword>
<organism evidence="2 3">
    <name type="scientific">Bodo saltans</name>
    <name type="common">Flagellated protozoan</name>
    <dbReference type="NCBI Taxonomy" id="75058"/>
    <lineage>
        <taxon>Eukaryota</taxon>
        <taxon>Discoba</taxon>
        <taxon>Euglenozoa</taxon>
        <taxon>Kinetoplastea</taxon>
        <taxon>Metakinetoplastina</taxon>
        <taxon>Eubodonida</taxon>
        <taxon>Bodonidae</taxon>
        <taxon>Bodo</taxon>
    </lineage>
</organism>
<dbReference type="Pfam" id="PF10274">
    <property type="entry name" value="ParcG"/>
    <property type="match status" value="1"/>
</dbReference>
<dbReference type="SUPFAM" id="SSF48371">
    <property type="entry name" value="ARM repeat"/>
    <property type="match status" value="1"/>
</dbReference>
<feature type="compositionally biased region" description="Low complexity" evidence="1">
    <location>
        <begin position="25"/>
        <end position="40"/>
    </location>
</feature>